<comment type="caution">
    <text evidence="2">The sequence shown here is derived from an EMBL/GenBank/DDBJ whole genome shotgun (WGS) entry which is preliminary data.</text>
</comment>
<accession>A0A9P8VHS3</accession>
<protein>
    <recommendedName>
        <fullName evidence="4">Steroid 5-alpha reductase C-terminal domain-containing protein</fullName>
    </recommendedName>
</protein>
<dbReference type="Proteomes" id="UP000770015">
    <property type="component" value="Unassembled WGS sequence"/>
</dbReference>
<feature type="transmembrane region" description="Helical" evidence="1">
    <location>
        <begin position="165"/>
        <end position="184"/>
    </location>
</feature>
<feature type="transmembrane region" description="Helical" evidence="1">
    <location>
        <begin position="120"/>
        <end position="145"/>
    </location>
</feature>
<dbReference type="AlphaFoldDB" id="A0A9P8VHS3"/>
<feature type="transmembrane region" description="Helical" evidence="1">
    <location>
        <begin position="91"/>
        <end position="113"/>
    </location>
</feature>
<dbReference type="Pfam" id="PF06966">
    <property type="entry name" value="DUF1295"/>
    <property type="match status" value="1"/>
</dbReference>
<keyword evidence="3" id="KW-1185">Reference proteome</keyword>
<keyword evidence="1" id="KW-1133">Transmembrane helix</keyword>
<reference evidence="2" key="1">
    <citation type="journal article" date="2021" name="Nat. Commun.">
        <title>Genetic determinants of endophytism in the Arabidopsis root mycobiome.</title>
        <authorList>
            <person name="Mesny F."/>
            <person name="Miyauchi S."/>
            <person name="Thiergart T."/>
            <person name="Pickel B."/>
            <person name="Atanasova L."/>
            <person name="Karlsson M."/>
            <person name="Huettel B."/>
            <person name="Barry K.W."/>
            <person name="Haridas S."/>
            <person name="Chen C."/>
            <person name="Bauer D."/>
            <person name="Andreopoulos W."/>
            <person name="Pangilinan J."/>
            <person name="LaButti K."/>
            <person name="Riley R."/>
            <person name="Lipzen A."/>
            <person name="Clum A."/>
            <person name="Drula E."/>
            <person name="Henrissat B."/>
            <person name="Kohler A."/>
            <person name="Grigoriev I.V."/>
            <person name="Martin F.M."/>
            <person name="Hacquard S."/>
        </authorList>
    </citation>
    <scope>NUCLEOTIDE SEQUENCE</scope>
    <source>
        <strain evidence="2">MPI-SDFR-AT-0117</strain>
    </source>
</reference>
<dbReference type="PANTHER" id="PTHR32251">
    <property type="entry name" value="3-OXO-5-ALPHA-STEROID 4-DEHYDROGENASE"/>
    <property type="match status" value="1"/>
</dbReference>
<dbReference type="InterPro" id="IPR010721">
    <property type="entry name" value="UstE-like"/>
</dbReference>
<gene>
    <name evidence="2" type="ORF">F5X68DRAFT_58096</name>
</gene>
<feature type="transmembrane region" description="Helical" evidence="1">
    <location>
        <begin position="60"/>
        <end position="85"/>
    </location>
</feature>
<evidence type="ECO:0000256" key="1">
    <source>
        <dbReference type="SAM" id="Phobius"/>
    </source>
</evidence>
<sequence>MASQDRPGQPADKQKKPVMDLINRGVKKSNPLGTLTFVGLRALDPLLQYNILAAGLGTRLLAKIGVSVIPEASAVGAFITGVPFIDSLNLPLPHLVILALSVGSAVKQIYWLVALSAEEFTLPAAVSVSFYNTLVNSVNSLLFIAASTSVLATPRVDFPGTSLPYQLVVGAAFYAVGITVETVAEIQRKAFKDRPENKGKVMKTGLWSWARHINYGGYSLWRASYCFAASGWLGGIGMGLWQTLDFVNRAVPVIDEYCAGRYGAQWTQFKKEVPYIIIPGVW</sequence>
<dbReference type="OrthoDB" id="67965at2759"/>
<evidence type="ECO:0008006" key="4">
    <source>
        <dbReference type="Google" id="ProtNLM"/>
    </source>
</evidence>
<dbReference type="Gene3D" id="1.20.120.1630">
    <property type="match status" value="1"/>
</dbReference>
<evidence type="ECO:0000313" key="3">
    <source>
        <dbReference type="Proteomes" id="UP000770015"/>
    </source>
</evidence>
<name>A0A9P8VHS3_9PEZI</name>
<keyword evidence="1" id="KW-0472">Membrane</keyword>
<dbReference type="EMBL" id="JAGSXJ010000004">
    <property type="protein sequence ID" value="KAH6692392.1"/>
    <property type="molecule type" value="Genomic_DNA"/>
</dbReference>
<organism evidence="2 3">
    <name type="scientific">Plectosphaerella plurivora</name>
    <dbReference type="NCBI Taxonomy" id="936078"/>
    <lineage>
        <taxon>Eukaryota</taxon>
        <taxon>Fungi</taxon>
        <taxon>Dikarya</taxon>
        <taxon>Ascomycota</taxon>
        <taxon>Pezizomycotina</taxon>
        <taxon>Sordariomycetes</taxon>
        <taxon>Hypocreomycetidae</taxon>
        <taxon>Glomerellales</taxon>
        <taxon>Plectosphaerellaceae</taxon>
        <taxon>Plectosphaerella</taxon>
    </lineage>
</organism>
<dbReference type="GO" id="GO:0016020">
    <property type="term" value="C:membrane"/>
    <property type="evidence" value="ECO:0007669"/>
    <property type="project" value="TreeGrafter"/>
</dbReference>
<keyword evidence="1" id="KW-0812">Transmembrane</keyword>
<dbReference type="PANTHER" id="PTHR32251:SF15">
    <property type="entry name" value="3-OXO-5-ALPHA-STEROID 4-DEHYDROGENASE (DUF1295)"/>
    <property type="match status" value="1"/>
</dbReference>
<evidence type="ECO:0000313" key="2">
    <source>
        <dbReference type="EMBL" id="KAH6692392.1"/>
    </source>
</evidence>
<proteinExistence type="predicted"/>